<proteinExistence type="predicted"/>
<dbReference type="Pfam" id="PF13460">
    <property type="entry name" value="NAD_binding_10"/>
    <property type="match status" value="1"/>
</dbReference>
<dbReference type="InterPro" id="IPR016040">
    <property type="entry name" value="NAD(P)-bd_dom"/>
</dbReference>
<protein>
    <submittedName>
        <fullName evidence="2">3-beta hydroxysteroid dehydrogenase</fullName>
    </submittedName>
</protein>
<dbReference type="PANTHER" id="PTHR43355:SF2">
    <property type="entry name" value="FLAVIN REDUCTASE (NADPH)"/>
    <property type="match status" value="1"/>
</dbReference>
<dbReference type="InterPro" id="IPR051606">
    <property type="entry name" value="Polyketide_Oxido-like"/>
</dbReference>
<dbReference type="InterPro" id="IPR036291">
    <property type="entry name" value="NAD(P)-bd_dom_sf"/>
</dbReference>
<evidence type="ECO:0000313" key="2">
    <source>
        <dbReference type="EMBL" id="GIO37968.1"/>
    </source>
</evidence>
<accession>A0A919XWW8</accession>
<organism evidence="2 3">
    <name type="scientific">Paenibacillus antibioticophila</name>
    <dbReference type="NCBI Taxonomy" id="1274374"/>
    <lineage>
        <taxon>Bacteria</taxon>
        <taxon>Bacillati</taxon>
        <taxon>Bacillota</taxon>
        <taxon>Bacilli</taxon>
        <taxon>Bacillales</taxon>
        <taxon>Paenibacillaceae</taxon>
        <taxon>Paenibacillus</taxon>
    </lineage>
</organism>
<dbReference type="SUPFAM" id="SSF51735">
    <property type="entry name" value="NAD(P)-binding Rossmann-fold domains"/>
    <property type="match status" value="1"/>
</dbReference>
<feature type="domain" description="NAD(P)-binding" evidence="1">
    <location>
        <begin position="7"/>
        <end position="197"/>
    </location>
</feature>
<dbReference type="Proteomes" id="UP000681162">
    <property type="component" value="Unassembled WGS sequence"/>
</dbReference>
<dbReference type="Gene3D" id="3.40.50.720">
    <property type="entry name" value="NAD(P)-binding Rossmann-like Domain"/>
    <property type="match status" value="1"/>
</dbReference>
<dbReference type="RefSeq" id="WP_212940182.1">
    <property type="nucleotide sequence ID" value="NZ_BORR01000009.1"/>
</dbReference>
<dbReference type="AlphaFoldDB" id="A0A919XWW8"/>
<keyword evidence="3" id="KW-1185">Reference proteome</keyword>
<comment type="caution">
    <text evidence="2">The sequence shown here is derived from an EMBL/GenBank/DDBJ whole genome shotgun (WGS) entry which is preliminary data.</text>
</comment>
<reference evidence="2 3" key="1">
    <citation type="submission" date="2021-03" db="EMBL/GenBank/DDBJ databases">
        <title>Antimicrobial resistance genes in bacteria isolated from Japanese honey, and their potential for conferring macrolide and lincosamide resistance in the American foulbrood pathogen Paenibacillus larvae.</title>
        <authorList>
            <person name="Okamoto M."/>
            <person name="Kumagai M."/>
            <person name="Kanamori H."/>
            <person name="Takamatsu D."/>
        </authorList>
    </citation>
    <scope>NUCLEOTIDE SEQUENCE [LARGE SCALE GENOMIC DNA]</scope>
    <source>
        <strain evidence="2 3">J41TS12</strain>
    </source>
</reference>
<dbReference type="PANTHER" id="PTHR43355">
    <property type="entry name" value="FLAVIN REDUCTASE (NADPH)"/>
    <property type="match status" value="1"/>
</dbReference>
<gene>
    <name evidence="2" type="ORF">J41TS12_28290</name>
</gene>
<evidence type="ECO:0000313" key="3">
    <source>
        <dbReference type="Proteomes" id="UP000681162"/>
    </source>
</evidence>
<dbReference type="GO" id="GO:0016646">
    <property type="term" value="F:oxidoreductase activity, acting on the CH-NH group of donors, NAD or NADP as acceptor"/>
    <property type="evidence" value="ECO:0007669"/>
    <property type="project" value="TreeGrafter"/>
</dbReference>
<evidence type="ECO:0000259" key="1">
    <source>
        <dbReference type="Pfam" id="PF13460"/>
    </source>
</evidence>
<sequence length="212" mass="22848">MKIALFGATGMIGKAILEEALRRDHQVVAVLRDQGKPFDKDGHEGVIKMTGDVLMPDLIAVAVEGCDVAISAYGPRFGAESELVEATRSLLEGVRKGGVRRLIAVGGAGGLEVGSGVRLLDTPEFPDEIKPLARAHEDALQVYRASELAWTVLSPAAVIEPGSRTGQFRIGISQLVKDELDQSRISVEDFAVALLDEVEDPQFYQSRFTVGY</sequence>
<name>A0A919XWW8_9BACL</name>
<dbReference type="EMBL" id="BORR01000009">
    <property type="protein sequence ID" value="GIO37968.1"/>
    <property type="molecule type" value="Genomic_DNA"/>
</dbReference>
<dbReference type="CDD" id="cd05244">
    <property type="entry name" value="BVR-B_like_SDR_a"/>
    <property type="match status" value="1"/>
</dbReference>